<protein>
    <submittedName>
        <fullName evidence="1">Uncharacterized protein</fullName>
    </submittedName>
</protein>
<dbReference type="EMBL" id="CP121195">
    <property type="protein sequence ID" value="XBH13252.1"/>
    <property type="molecule type" value="Genomic_DNA"/>
</dbReference>
<gene>
    <name evidence="1" type="ORF">P8936_16425</name>
</gene>
<reference evidence="1" key="1">
    <citation type="submission" date="2023-03" db="EMBL/GenBank/DDBJ databases">
        <title>Edaphobacter sp.</title>
        <authorList>
            <person name="Huber K.J."/>
            <person name="Papendorf J."/>
            <person name="Pilke C."/>
            <person name="Bunk B."/>
            <person name="Sproeer C."/>
            <person name="Pester M."/>
        </authorList>
    </citation>
    <scope>NUCLEOTIDE SEQUENCE</scope>
    <source>
        <strain evidence="1">DSM 109920</strain>
    </source>
</reference>
<sequence length="105" mass="12017">MAHTRVLHVQRGFRMSKVYAEQVMRDHCTITWLNRDELTVRDTTDEERIALRAEQEQRTRLLEPLAFAEIHGIKFEPPASGLAASKRSGKLLWAAHEFVMSSVAA</sequence>
<organism evidence="1">
    <name type="scientific">Edaphobacter paludis</name>
    <dbReference type="NCBI Taxonomy" id="3035702"/>
    <lineage>
        <taxon>Bacteria</taxon>
        <taxon>Pseudomonadati</taxon>
        <taxon>Acidobacteriota</taxon>
        <taxon>Terriglobia</taxon>
        <taxon>Terriglobales</taxon>
        <taxon>Acidobacteriaceae</taxon>
        <taxon>Edaphobacter</taxon>
    </lineage>
</organism>
<dbReference type="AlphaFoldDB" id="A0AAU7D5D4"/>
<proteinExistence type="predicted"/>
<evidence type="ECO:0000313" key="1">
    <source>
        <dbReference type="EMBL" id="XBH13252.1"/>
    </source>
</evidence>
<name>A0AAU7D5D4_9BACT</name>
<dbReference type="RefSeq" id="WP_348269734.1">
    <property type="nucleotide sequence ID" value="NZ_CP121195.1"/>
</dbReference>
<accession>A0AAU7D5D4</accession>